<dbReference type="Gene3D" id="3.40.50.720">
    <property type="entry name" value="NAD(P)-binding Rossmann-like Domain"/>
    <property type="match status" value="1"/>
</dbReference>
<dbReference type="InterPro" id="IPR019546">
    <property type="entry name" value="TAT_signal_bac_arc"/>
</dbReference>
<dbReference type="InterPro" id="IPR050463">
    <property type="entry name" value="Gfo/Idh/MocA_oxidrdct_glycsds"/>
</dbReference>
<dbReference type="Pfam" id="PF01408">
    <property type="entry name" value="GFO_IDH_MocA"/>
    <property type="match status" value="1"/>
</dbReference>
<dbReference type="PANTHER" id="PTHR43818">
    <property type="entry name" value="BCDNA.GH03377"/>
    <property type="match status" value="1"/>
</dbReference>
<evidence type="ECO:0000259" key="2">
    <source>
        <dbReference type="Pfam" id="PF22725"/>
    </source>
</evidence>
<dbReference type="GO" id="GO:0000166">
    <property type="term" value="F:nucleotide binding"/>
    <property type="evidence" value="ECO:0007669"/>
    <property type="project" value="InterPro"/>
</dbReference>
<dbReference type="PROSITE" id="PS51318">
    <property type="entry name" value="TAT"/>
    <property type="match status" value="1"/>
</dbReference>
<dbReference type="InterPro" id="IPR000683">
    <property type="entry name" value="Gfo/Idh/MocA-like_OxRdtase_N"/>
</dbReference>
<dbReference type="Gene3D" id="3.30.360.10">
    <property type="entry name" value="Dihydrodipicolinate Reductase, domain 2"/>
    <property type="match status" value="1"/>
</dbReference>
<evidence type="ECO:0000259" key="1">
    <source>
        <dbReference type="Pfam" id="PF01408"/>
    </source>
</evidence>
<dbReference type="EMBL" id="CP155447">
    <property type="protein sequence ID" value="XBH05447.1"/>
    <property type="molecule type" value="Genomic_DNA"/>
</dbReference>
<dbReference type="Pfam" id="PF22725">
    <property type="entry name" value="GFO_IDH_MocA_C3"/>
    <property type="match status" value="1"/>
</dbReference>
<proteinExistence type="predicted"/>
<dbReference type="Pfam" id="PF10518">
    <property type="entry name" value="TAT_signal"/>
    <property type="match status" value="1"/>
</dbReference>
<name>A0AAU7CKI5_9BACT</name>
<dbReference type="RefSeq" id="WP_406698268.1">
    <property type="nucleotide sequence ID" value="NZ_CP155447.1"/>
</dbReference>
<dbReference type="NCBIfam" id="TIGR01409">
    <property type="entry name" value="TAT_signal_seq"/>
    <property type="match status" value="1"/>
</dbReference>
<feature type="domain" description="GFO/IDH/MocA-like oxidoreductase" evidence="2">
    <location>
        <begin position="181"/>
        <end position="342"/>
    </location>
</feature>
<dbReference type="InterPro" id="IPR055170">
    <property type="entry name" value="GFO_IDH_MocA-like_dom"/>
</dbReference>
<sequence length="470" mass="51855">MSKNDQPSRRSFLKSAAVASAAPAVATTRLSQNVYALNTEQEPTAPAGPNDRIRIATIGMGIIGFIDTDTALKVPGVELVAASDLYEGRRVHAKEVYGDKVETYVDYREILARKDVDAVLVCVPDHWHAQISIDAMKAGKAVYCEKPMVRLVEEGPEVIAVQKQTGAVFQVGSQYASSVLYDKVKELIQKGAIGEINAVEARYNRNSDIGAWQYSIPTDASPETVDWDRFLGTAPKLPFDPVRFFRWRNYWDYGTAVAGDLFVHLLTGIHHATGSLGPNRIAGMGGLRYWKDGRDVYDVIMGLLDYPKTEAHPGFTLSLQTNFEDGGGGDTYFRFVGSEGVINVSFTSLTVSGPGIQQATADQVLKGYNSVRTFSNAQQKAFAEKFLAEQAAKSKPKPHKSEPEKFVVPKGYDERFDHFVNFFKSVRDKKPVYEDAVFGYRAAAPALLCNDSYRQGRVIGWDPAQLKVLS</sequence>
<dbReference type="InterPro" id="IPR036291">
    <property type="entry name" value="NAD(P)-bd_dom_sf"/>
</dbReference>
<feature type="domain" description="Gfo/Idh/MocA-like oxidoreductase N-terminal" evidence="1">
    <location>
        <begin position="53"/>
        <end position="172"/>
    </location>
</feature>
<dbReference type="InterPro" id="IPR006311">
    <property type="entry name" value="TAT_signal"/>
</dbReference>
<dbReference type="SUPFAM" id="SSF55347">
    <property type="entry name" value="Glyceraldehyde-3-phosphate dehydrogenase-like, C-terminal domain"/>
    <property type="match status" value="1"/>
</dbReference>
<gene>
    <name evidence="3" type="ORF">V5E97_05360</name>
</gene>
<dbReference type="PANTHER" id="PTHR43818:SF5">
    <property type="entry name" value="OXIDOREDUCTASE FAMILY PROTEIN"/>
    <property type="match status" value="1"/>
</dbReference>
<organism evidence="3">
    <name type="scientific">Singulisphaera sp. Ch08</name>
    <dbReference type="NCBI Taxonomy" id="3120278"/>
    <lineage>
        <taxon>Bacteria</taxon>
        <taxon>Pseudomonadati</taxon>
        <taxon>Planctomycetota</taxon>
        <taxon>Planctomycetia</taxon>
        <taxon>Isosphaerales</taxon>
        <taxon>Isosphaeraceae</taxon>
        <taxon>Singulisphaera</taxon>
    </lineage>
</organism>
<dbReference type="AlphaFoldDB" id="A0AAU7CKI5"/>
<reference evidence="3" key="1">
    <citation type="submission" date="2024-05" db="EMBL/GenBank/DDBJ databases">
        <title>Planctomycetes of the genus Singulisphaera possess chitinolytic capabilities.</title>
        <authorList>
            <person name="Ivanova A."/>
        </authorList>
    </citation>
    <scope>NUCLEOTIDE SEQUENCE</scope>
    <source>
        <strain evidence="3">Ch08T</strain>
    </source>
</reference>
<evidence type="ECO:0000313" key="3">
    <source>
        <dbReference type="EMBL" id="XBH05447.1"/>
    </source>
</evidence>
<dbReference type="SUPFAM" id="SSF51735">
    <property type="entry name" value="NAD(P)-binding Rossmann-fold domains"/>
    <property type="match status" value="1"/>
</dbReference>
<protein>
    <submittedName>
        <fullName evidence="3">Gfo/Idh/MocA family oxidoreductase</fullName>
    </submittedName>
</protein>
<accession>A0AAU7CKI5</accession>